<sequence>MKTTRMFLAFGFLFSTHQLFALPFGGMGNVSASMGGAGVALKNSAWGLYYNPALLGTGKKARFAYSFGAKIRENNLLSLGNVDVKNLQSLPDSVAGLFGTAGKNIKAASAIRGASLVGANLTGADVLVAANGGNLSLPGGVFGDVIQKLLGTKNGQTPTTADLTKFLDGIAGTVANNGAAAGAAGVGGGGTLDDAIKKFQQAFKDNPQKVLDETKGKLLKANAEAGNNPLLGSIIANFNGKNIEKVADLLKEATNDNGKDLDVSKVLATLGGVTVSRSGNASLDKAIKDINLIQKTLRHNNFSLSTQNGLVFQSRPNEDVGGFGVGIFVSGFASGSANFDKNHDRIIVDAGGKYIDLGISGNGITLSSTDQNAYNNNSIFSSSASHHVSVAGLLLGEIPVGYGHSFSVGIGELSVGMTLKYIYGMGYKVSRTGGFNELAKVSFSSKPVVSQNFGIDVGALYSLKGFSIGVVAKNVNNPRMRISETQNIYLNPQVRAGVSYEWGIMTLAFDADLLPNNTLSYAAPKTQMIGGGAMFDLKFVDLRFGAMQDLKNLSNEGLILTGGINLFGFLDIAVQSNMHLTQVRGYSLPSYFSVKVGGTFSW</sequence>
<dbReference type="RefSeq" id="WP_013022925.1">
    <property type="nucleotide sequence ID" value="NC_013949.1"/>
</dbReference>
<dbReference type="InterPro" id="IPR032811">
    <property type="entry name" value="Put_conjugal_transfer"/>
</dbReference>
<dbReference type="Pfam" id="PF13729">
    <property type="entry name" value="TraF_2"/>
    <property type="match status" value="1"/>
</dbReference>
<reference evidence="2 3" key="1">
    <citation type="journal article" date="2010" name="BMC Genomics">
        <title>Comparative genomics and proteomics of Helicobacter mustelae, an ulcerogenic and carcinogenic gastric pathogen.</title>
        <authorList>
            <person name="O'Toole P.W."/>
            <person name="Snelling W.J."/>
            <person name="Canchaya C."/>
            <person name="Forde B.M."/>
            <person name="Hardie K.R."/>
            <person name="Josenhans C."/>
            <person name="Graham R.L.J."/>
            <person name="McMullan G."/>
            <person name="Parkhill J."/>
            <person name="Belda E."/>
            <person name="Bentley S.D."/>
        </authorList>
    </citation>
    <scope>NUCLEOTIDE SEQUENCE [LARGE SCALE GENOMIC DNA]</scope>
    <source>
        <strain evidence="3">ATCC 43772 / LMG 18044 / NCTC 12198 / 12198</strain>
    </source>
</reference>
<evidence type="ECO:0000313" key="2">
    <source>
        <dbReference type="EMBL" id="CBG39841.1"/>
    </source>
</evidence>
<evidence type="ECO:0000256" key="1">
    <source>
        <dbReference type="SAM" id="SignalP"/>
    </source>
</evidence>
<feature type="signal peptide" evidence="1">
    <location>
        <begin position="1"/>
        <end position="21"/>
    </location>
</feature>
<keyword evidence="1" id="KW-0732">Signal</keyword>
<dbReference type="KEGG" id="hms:HMU05800"/>
<organism evidence="2 3">
    <name type="scientific">Helicobacter mustelae (strain ATCC 43772 / CCUG 25715 / CIP 103759 / LMG 18044 / NCTC 12198 / R85-136P)</name>
    <name type="common">Campylobacter mustelae</name>
    <dbReference type="NCBI Taxonomy" id="679897"/>
    <lineage>
        <taxon>Bacteria</taxon>
        <taxon>Pseudomonadati</taxon>
        <taxon>Campylobacterota</taxon>
        <taxon>Epsilonproteobacteria</taxon>
        <taxon>Campylobacterales</taxon>
        <taxon>Helicobacteraceae</taxon>
        <taxon>Helicobacter</taxon>
    </lineage>
</organism>
<dbReference type="AlphaFoldDB" id="D3UH69"/>
<evidence type="ECO:0000313" key="3">
    <source>
        <dbReference type="Proteomes" id="UP000001522"/>
    </source>
</evidence>
<evidence type="ECO:0008006" key="4">
    <source>
        <dbReference type="Google" id="ProtNLM"/>
    </source>
</evidence>
<protein>
    <recommendedName>
        <fullName evidence="4">Secreted protein</fullName>
    </recommendedName>
</protein>
<proteinExistence type="predicted"/>
<dbReference type="STRING" id="679897.HMU05800"/>
<feature type="chain" id="PRO_5003051173" description="Secreted protein" evidence="1">
    <location>
        <begin position="22"/>
        <end position="602"/>
    </location>
</feature>
<dbReference type="HOGENOM" id="CLU_036483_0_0_7"/>
<keyword evidence="3" id="KW-1185">Reference proteome</keyword>
<dbReference type="EMBL" id="FN555004">
    <property type="protein sequence ID" value="CBG39841.1"/>
    <property type="molecule type" value="Genomic_DNA"/>
</dbReference>
<name>D3UH69_HELM1</name>
<gene>
    <name evidence="2" type="ordered locus">HMU05800</name>
</gene>
<dbReference type="Proteomes" id="UP000001522">
    <property type="component" value="Chromosome"/>
</dbReference>
<accession>D3UH69</accession>
<dbReference type="eggNOG" id="COG2067">
    <property type="taxonomic scope" value="Bacteria"/>
</dbReference>